<dbReference type="EMBL" id="MSZU01000106">
    <property type="protein sequence ID" value="OMP84063.1"/>
    <property type="molecule type" value="Genomic_DNA"/>
</dbReference>
<keyword evidence="12" id="KW-0808">Transferase</keyword>
<evidence type="ECO:0000313" key="13">
    <source>
        <dbReference type="EMBL" id="OMP84063.1"/>
    </source>
</evidence>
<protein>
    <recommendedName>
        <fullName evidence="8">Dolichyl-diphosphooligosaccharide--protein glycosyltransferase subunit WBP1</fullName>
        <shortName evidence="8">Oligosaccharyl transferase subunit WBP1</shortName>
    </recommendedName>
</protein>
<comment type="similarity">
    <text evidence="3 8">Belongs to the DDOST 48 kDa subunit family.</text>
</comment>
<reference evidence="11 16" key="4">
    <citation type="submission" date="2024-02" db="EMBL/GenBank/DDBJ databases">
        <title>De novo assembly and annotation of 12 fungi associated with fruit tree decline syndrome in Ontario, Canada.</title>
        <authorList>
            <person name="Sulman M."/>
            <person name="Ellouze W."/>
            <person name="Ilyukhin E."/>
        </authorList>
    </citation>
    <scope>NUCLEOTIDE SEQUENCE [LARGE SCALE GENOMIC DNA]</scope>
    <source>
        <strain evidence="11 16">FDS-637</strain>
    </source>
</reference>
<reference evidence="12 14" key="2">
    <citation type="submission" date="2015-05" db="EMBL/GenBank/DDBJ databases">
        <title>Distinctive expansion of gene families associated with plant cell wall degradation and secondary metabolism in the genomes of grapevine trunk pathogens.</title>
        <authorList>
            <person name="Lawrence D.P."/>
            <person name="Travadon R."/>
            <person name="Rolshausen P.E."/>
            <person name="Baumgartner K."/>
        </authorList>
    </citation>
    <scope>NUCLEOTIDE SEQUENCE [LARGE SCALE GENOMIC DNA]</scope>
    <source>
        <strain evidence="12">DS831</strain>
    </source>
</reference>
<evidence type="ECO:0000259" key="9">
    <source>
        <dbReference type="Pfam" id="PF03345"/>
    </source>
</evidence>
<dbReference type="Pfam" id="PF23358">
    <property type="entry name" value="OST48_MD"/>
    <property type="match status" value="1"/>
</dbReference>
<evidence type="ECO:0000313" key="14">
    <source>
        <dbReference type="Proteomes" id="UP000034182"/>
    </source>
</evidence>
<feature type="domain" description="OST48 N-terminal" evidence="9">
    <location>
        <begin position="25"/>
        <end position="281"/>
    </location>
</feature>
<dbReference type="GeneID" id="92011544"/>
<keyword evidence="6 8" id="KW-1133">Transmembrane helix</keyword>
<comment type="subcellular location">
    <subcellularLocation>
        <location evidence="8">Endoplasmic reticulum membrane</location>
        <topology evidence="8">Single-pass type I membrane protein</topology>
    </subcellularLocation>
    <subcellularLocation>
        <location evidence="1">Membrane</location>
        <topology evidence="1">Single-pass type I membrane protein</topology>
    </subcellularLocation>
</comment>
<dbReference type="Proteomes" id="UP000034182">
    <property type="component" value="Unassembled WGS sequence"/>
</dbReference>
<feature type="chain" id="PRO_5010393965" description="Dolichyl-diphosphooligosaccharide--protein glycosyltransferase subunit WBP1" evidence="8">
    <location>
        <begin position="19"/>
        <end position="470"/>
    </location>
</feature>
<dbReference type="GO" id="GO:0018279">
    <property type="term" value="P:protein N-linked glycosylation via asparagine"/>
    <property type="evidence" value="ECO:0007669"/>
    <property type="project" value="UniProtKB-UniRule"/>
</dbReference>
<keyword evidence="8" id="KW-0732">Signal</keyword>
<comment type="subunit">
    <text evidence="8">Component of the oligosaccharyltransferase (OST) complex.</text>
</comment>
<comment type="function">
    <text evidence="8">Subunit of the oligosaccharyl transferase (OST) complex that catalyzes the initial transfer of a defined glycan (Glc(3)Man(9)GlcNAc(2) in eukaryotes) from the lipid carrier dolichol-pyrophosphate to an asparagine residue within an Asn-X-Ser/Thr consensus motif in nascent polypeptide chains, the first step in protein N-glycosylation. N-glycosylation occurs cotranslationally and the complex associates with the Sec61 complex at the channel-forming translocon complex that mediates protein translocation across the endoplasmic reticulum (ER).</text>
</comment>
<reference evidence="12 14" key="1">
    <citation type="submission" date="2015-03" db="EMBL/GenBank/DDBJ databases">
        <authorList>
            <person name="Morales-Cruz A."/>
            <person name="Amrine K.C."/>
            <person name="Cantu D."/>
        </authorList>
    </citation>
    <scope>NUCLEOTIDE SEQUENCE [LARGE SCALE GENOMIC DNA]</scope>
    <source>
        <strain evidence="12">DS831</strain>
    </source>
</reference>
<evidence type="ECO:0000313" key="15">
    <source>
        <dbReference type="Proteomes" id="UP000190776"/>
    </source>
</evidence>
<dbReference type="Proteomes" id="UP000190776">
    <property type="component" value="Unassembled WGS sequence"/>
</dbReference>
<dbReference type="EMBL" id="JAJVCZ030000007">
    <property type="protein sequence ID" value="KAL0258286.1"/>
    <property type="molecule type" value="Genomic_DNA"/>
</dbReference>
<reference evidence="13 15" key="3">
    <citation type="submission" date="2017-01" db="EMBL/GenBank/DDBJ databases">
        <title>Draft genome sequence of Diplodia seriata F98.1, a fungal species involved in grapevine trunk diseases.</title>
        <authorList>
            <person name="Robert-Siegwald G."/>
            <person name="Vallet J."/>
            <person name="Abou-Mansour E."/>
            <person name="Xu J."/>
            <person name="Rey P."/>
            <person name="Bertsch C."/>
            <person name="Rego C."/>
            <person name="Larignon P."/>
            <person name="Fontaine F."/>
            <person name="Lebrun M.-H."/>
        </authorList>
    </citation>
    <scope>NUCLEOTIDE SEQUENCE [LARGE SCALE GENOMIC DNA]</scope>
    <source>
        <strain evidence="13 15">F98.1</strain>
    </source>
</reference>
<keyword evidence="16" id="KW-1185">Reference proteome</keyword>
<dbReference type="GO" id="GO:0008250">
    <property type="term" value="C:oligosaccharyltransferase complex"/>
    <property type="evidence" value="ECO:0007669"/>
    <property type="project" value="TreeGrafter"/>
</dbReference>
<keyword evidence="4 8" id="KW-0812">Transmembrane</keyword>
<dbReference type="Pfam" id="PF03345">
    <property type="entry name" value="OST48_N"/>
    <property type="match status" value="1"/>
</dbReference>
<evidence type="ECO:0000256" key="1">
    <source>
        <dbReference type="ARBA" id="ARBA00004479"/>
    </source>
</evidence>
<dbReference type="AlphaFoldDB" id="A0A0G2EAK8"/>
<keyword evidence="7 8" id="KW-0472">Membrane</keyword>
<dbReference type="InterPro" id="IPR055457">
    <property type="entry name" value="OST48_N"/>
</dbReference>
<dbReference type="UniPathway" id="UPA00378"/>
<dbReference type="OrthoDB" id="29105at2759"/>
<feature type="domain" description="OST48 middle" evidence="10">
    <location>
        <begin position="316"/>
        <end position="458"/>
    </location>
</feature>
<organism evidence="12 14">
    <name type="scientific">Diplodia seriata</name>
    <dbReference type="NCBI Taxonomy" id="420778"/>
    <lineage>
        <taxon>Eukaryota</taxon>
        <taxon>Fungi</taxon>
        <taxon>Dikarya</taxon>
        <taxon>Ascomycota</taxon>
        <taxon>Pezizomycotina</taxon>
        <taxon>Dothideomycetes</taxon>
        <taxon>Dothideomycetes incertae sedis</taxon>
        <taxon>Botryosphaeriales</taxon>
        <taxon>Botryosphaeriaceae</taxon>
        <taxon>Diplodia</taxon>
    </lineage>
</organism>
<evidence type="ECO:0000256" key="4">
    <source>
        <dbReference type="ARBA" id="ARBA00022692"/>
    </source>
</evidence>
<accession>A0A0G2EAK8</accession>
<evidence type="ECO:0000313" key="11">
    <source>
        <dbReference type="EMBL" id="KAL0258286.1"/>
    </source>
</evidence>
<gene>
    <name evidence="11" type="primary">WBP1</name>
    <name evidence="13" type="ORF">BK809_0001447</name>
    <name evidence="11" type="ORF">SLS55_007459</name>
    <name evidence="12" type="ORF">UCDDS831_g05218</name>
</gene>
<name>A0A0G2EAK8_9PEZI</name>
<dbReference type="Proteomes" id="UP001430584">
    <property type="component" value="Unassembled WGS sequence"/>
</dbReference>
<evidence type="ECO:0000313" key="12">
    <source>
        <dbReference type="EMBL" id="KKY19559.1"/>
    </source>
</evidence>
<dbReference type="PANTHER" id="PTHR10830">
    <property type="entry name" value="DOLICHYL-DIPHOSPHOOLIGOSACCHARIDE--PROTEIN GLYCOSYLTRANSFERASE 48 KDA SUBUNIT"/>
    <property type="match status" value="1"/>
</dbReference>
<sequence>MKWLTSLLLLALVGIASALSAAGSRTLVVLEDEADKDKYSQFWSDLTGRGFSLTFKSPKDDSLALLRLGERAYDHVVILPTKSKGLGPNLAPQLLVDFINKDGNILLALSGESAIPSQVVSVLLEFDIHLPTDRNALTVDHFNYDKTSAAEKHDVLVVDRPQKQKTGVKNFFSGEGVLAVPHAVGHTLGNDSPQLVPILRAPSTAYVYNPKEDSEAVEDPFAVGEQLALASAFQGRNSARLTVLGSAEMLQDAWFDAKVDRNSVKGKTANREFAKQLTAWAFKEVGVLKVGRLQHFLNEGAAPAGLNSSDLNVVEHNPKIYRIKNDVTYQIEISEYVEDHLEPFLPAKGDAVQLEFSMLSPFHRLELTPLPPSPTHPNSTIFTVDFRLPDQHGIFNFRVNYKRPFLTSLDEKREVTVRHFAHDEYTRSYGISGAWTWVAGIWVTVAGWLGFVALWLYSAPRQAGGAKKSQ</sequence>
<dbReference type="GO" id="GO:0016740">
    <property type="term" value="F:transferase activity"/>
    <property type="evidence" value="ECO:0007669"/>
    <property type="project" value="UniProtKB-KW"/>
</dbReference>
<evidence type="ECO:0000256" key="2">
    <source>
        <dbReference type="ARBA" id="ARBA00004922"/>
    </source>
</evidence>
<evidence type="ECO:0000256" key="7">
    <source>
        <dbReference type="ARBA" id="ARBA00023136"/>
    </source>
</evidence>
<evidence type="ECO:0000256" key="8">
    <source>
        <dbReference type="RuleBase" id="RU361142"/>
    </source>
</evidence>
<evidence type="ECO:0000259" key="10">
    <source>
        <dbReference type="Pfam" id="PF23358"/>
    </source>
</evidence>
<comment type="caution">
    <text evidence="12">The sequence shown here is derived from an EMBL/GenBank/DDBJ whole genome shotgun (WGS) entry which is preliminary data.</text>
</comment>
<proteinExistence type="inferred from homology"/>
<evidence type="ECO:0000256" key="3">
    <source>
        <dbReference type="ARBA" id="ARBA00008743"/>
    </source>
</evidence>
<dbReference type="InterPro" id="IPR005013">
    <property type="entry name" value="DDOST_48_kDa_subunit"/>
</dbReference>
<dbReference type="EMBL" id="LAQI01000111">
    <property type="protein sequence ID" value="KKY19559.1"/>
    <property type="molecule type" value="Genomic_DNA"/>
</dbReference>
<comment type="pathway">
    <text evidence="2 8">Protein modification; protein glycosylation.</text>
</comment>
<evidence type="ECO:0000313" key="16">
    <source>
        <dbReference type="Proteomes" id="UP001430584"/>
    </source>
</evidence>
<evidence type="ECO:0000256" key="6">
    <source>
        <dbReference type="ARBA" id="ARBA00022989"/>
    </source>
</evidence>
<keyword evidence="5 8" id="KW-0256">Endoplasmic reticulum</keyword>
<evidence type="ECO:0000256" key="5">
    <source>
        <dbReference type="ARBA" id="ARBA00022824"/>
    </source>
</evidence>
<dbReference type="STRING" id="420778.A0A0G2EAK8"/>
<dbReference type="RefSeq" id="XP_066631315.1">
    <property type="nucleotide sequence ID" value="XM_066778878.1"/>
</dbReference>
<dbReference type="InterPro" id="IPR055459">
    <property type="entry name" value="OST48_MD"/>
</dbReference>
<feature type="transmembrane region" description="Helical" evidence="8">
    <location>
        <begin position="434"/>
        <end position="457"/>
    </location>
</feature>
<dbReference type="PANTHER" id="PTHR10830:SF0">
    <property type="entry name" value="DOLICHYL-DIPHOSPHOOLIGOSACCHARIDE--PROTEIN GLYCOSYLTRANSFERASE 48 KDA SUBUNIT"/>
    <property type="match status" value="1"/>
</dbReference>
<feature type="signal peptide" evidence="8">
    <location>
        <begin position="1"/>
        <end position="18"/>
    </location>
</feature>